<evidence type="ECO:0000256" key="8">
    <source>
        <dbReference type="ARBA" id="ARBA00042138"/>
    </source>
</evidence>
<keyword evidence="5" id="KW-0234">DNA repair</keyword>
<keyword evidence="6" id="KW-0742">SOS response</keyword>
<dbReference type="Pfam" id="PF01541">
    <property type="entry name" value="GIY-YIG"/>
    <property type="match status" value="1"/>
</dbReference>
<dbReference type="Gene3D" id="3.40.1440.10">
    <property type="entry name" value="GIY-YIG endonuclease"/>
    <property type="match status" value="1"/>
</dbReference>
<dbReference type="InterPro" id="IPR047296">
    <property type="entry name" value="GIY-YIG_UvrC_Cho"/>
</dbReference>
<keyword evidence="12" id="KW-1185">Reference proteome</keyword>
<evidence type="ECO:0000256" key="5">
    <source>
        <dbReference type="ARBA" id="ARBA00023204"/>
    </source>
</evidence>
<evidence type="ECO:0000256" key="3">
    <source>
        <dbReference type="ARBA" id="ARBA00022801"/>
    </source>
</evidence>
<dbReference type="InterPro" id="IPR000305">
    <property type="entry name" value="GIY-YIG_endonuc"/>
</dbReference>
<organism evidence="11 12">
    <name type="scientific">Arenibacter arenosicollis</name>
    <dbReference type="NCBI Taxonomy" id="2762274"/>
    <lineage>
        <taxon>Bacteria</taxon>
        <taxon>Pseudomonadati</taxon>
        <taxon>Bacteroidota</taxon>
        <taxon>Flavobacteriia</taxon>
        <taxon>Flavobacteriales</taxon>
        <taxon>Flavobacteriaceae</taxon>
        <taxon>Arenibacter</taxon>
    </lineage>
</organism>
<evidence type="ECO:0000256" key="6">
    <source>
        <dbReference type="ARBA" id="ARBA00023236"/>
    </source>
</evidence>
<dbReference type="PANTHER" id="PTHR30562:SF10">
    <property type="entry name" value="EXCINUCLEASE CHO"/>
    <property type="match status" value="1"/>
</dbReference>
<dbReference type="SMART" id="SM00465">
    <property type="entry name" value="GIYc"/>
    <property type="match status" value="1"/>
</dbReference>
<dbReference type="EMBL" id="JACLHY010000022">
    <property type="protein sequence ID" value="MBC8769771.1"/>
    <property type="molecule type" value="Genomic_DNA"/>
</dbReference>
<feature type="domain" description="GIY-YIG" evidence="10">
    <location>
        <begin position="11"/>
        <end position="87"/>
    </location>
</feature>
<sequence>MNHQQFDALPSRSGIYKFQDKEGVVIYIGKAKNIKKRVLSHFQSKAQKEIVLCNATFSIDYELAGNELIALLLESDLIQKHMPIYNTLQKKSHIAYYVCAAYNKMGVLQLTVEEMPRLHVSSELFYTKGAAKKKLEHLCEEFNLCPKYSGLQRKSGKCNHIKFPFCQGVCCEEENIGSYNERAKRAIASLKANADSYIVREKGRRSGEQSLILVLNGVYQGFKYIDSSQQICGIEDLLDLMNPRKHTFHVVQILNTYRKKNRSKIMYLEAETIMGL</sequence>
<evidence type="ECO:0000256" key="2">
    <source>
        <dbReference type="ARBA" id="ARBA00022769"/>
    </source>
</evidence>
<evidence type="ECO:0000259" key="10">
    <source>
        <dbReference type="PROSITE" id="PS50164"/>
    </source>
</evidence>
<evidence type="ECO:0000256" key="7">
    <source>
        <dbReference type="ARBA" id="ARBA00040756"/>
    </source>
</evidence>
<evidence type="ECO:0000256" key="9">
    <source>
        <dbReference type="ARBA" id="ARBA00042732"/>
    </source>
</evidence>
<dbReference type="InterPro" id="IPR050066">
    <property type="entry name" value="UvrABC_protein_C"/>
</dbReference>
<dbReference type="InterPro" id="IPR035901">
    <property type="entry name" value="GIY-YIG_endonuc_sf"/>
</dbReference>
<evidence type="ECO:0000256" key="1">
    <source>
        <dbReference type="ARBA" id="ARBA00022763"/>
    </source>
</evidence>
<keyword evidence="2" id="KW-0228">DNA excision</keyword>
<name>A0ABR7QRE9_9FLAO</name>
<comment type="caution">
    <text evidence="11">The sequence shown here is derived from an EMBL/GenBank/DDBJ whole genome shotgun (WGS) entry which is preliminary data.</text>
</comment>
<keyword evidence="4" id="KW-0267">Excision nuclease</keyword>
<dbReference type="PROSITE" id="PS50164">
    <property type="entry name" value="GIY_YIG"/>
    <property type="match status" value="1"/>
</dbReference>
<keyword evidence="1" id="KW-0227">DNA damage</keyword>
<dbReference type="PANTHER" id="PTHR30562">
    <property type="entry name" value="UVRC/OXIDOREDUCTASE"/>
    <property type="match status" value="1"/>
</dbReference>
<evidence type="ECO:0000313" key="12">
    <source>
        <dbReference type="Proteomes" id="UP000618952"/>
    </source>
</evidence>
<dbReference type="RefSeq" id="WP_187586914.1">
    <property type="nucleotide sequence ID" value="NZ_JACLHY010000022.1"/>
</dbReference>
<evidence type="ECO:0000256" key="4">
    <source>
        <dbReference type="ARBA" id="ARBA00022881"/>
    </source>
</evidence>
<gene>
    <name evidence="11" type="ORF">H4O18_17360</name>
</gene>
<keyword evidence="3" id="KW-0378">Hydrolase</keyword>
<dbReference type="Proteomes" id="UP000618952">
    <property type="component" value="Unassembled WGS sequence"/>
</dbReference>
<dbReference type="SUPFAM" id="SSF82771">
    <property type="entry name" value="GIY-YIG endonuclease"/>
    <property type="match status" value="1"/>
</dbReference>
<proteinExistence type="predicted"/>
<accession>A0ABR7QRE9</accession>
<dbReference type="CDD" id="cd10434">
    <property type="entry name" value="GIY-YIG_UvrC_Cho"/>
    <property type="match status" value="1"/>
</dbReference>
<protein>
    <recommendedName>
        <fullName evidence="7">Excinuclease cho</fullName>
    </recommendedName>
    <alternativeName>
        <fullName evidence="9">Endonuclease cho</fullName>
    </alternativeName>
    <alternativeName>
        <fullName evidence="8">UvrC homolog protein</fullName>
    </alternativeName>
</protein>
<reference evidence="11 12" key="1">
    <citation type="submission" date="2020-08" db="EMBL/GenBank/DDBJ databases">
        <title>Arenibacter gaetbuli sp. nov., isolated from a sand dune.</title>
        <authorList>
            <person name="Park S."/>
            <person name="Yoon J.-H."/>
        </authorList>
    </citation>
    <scope>NUCLEOTIDE SEQUENCE [LARGE SCALE GENOMIC DNA]</scope>
    <source>
        <strain evidence="11 12">BSSL-BM3</strain>
    </source>
</reference>
<evidence type="ECO:0000313" key="11">
    <source>
        <dbReference type="EMBL" id="MBC8769771.1"/>
    </source>
</evidence>